<gene>
    <name evidence="1" type="ORF">VA602_06470</name>
</gene>
<dbReference type="EMBL" id="JAYFUI010000072">
    <property type="protein sequence ID" value="MEA5670982.1"/>
    <property type="molecule type" value="Genomic_DNA"/>
</dbReference>
<protein>
    <recommendedName>
        <fullName evidence="3">Viral coat protein P2 N-terminal domain-containing protein</fullName>
    </recommendedName>
</protein>
<organism evidence="1 2">
    <name type="scientific">Pseudomonas machongensis</name>
    <dbReference type="NCBI Taxonomy" id="3110229"/>
    <lineage>
        <taxon>Bacteria</taxon>
        <taxon>Pseudomonadati</taxon>
        <taxon>Pseudomonadota</taxon>
        <taxon>Gammaproteobacteria</taxon>
        <taxon>Pseudomonadales</taxon>
        <taxon>Pseudomonadaceae</taxon>
        <taxon>Pseudomonas</taxon>
    </lineage>
</organism>
<sequence>MSNEHIVKVHGCVSIGDLPIFTAQHMEILVSLSRPGIHTLDGTLAYCINTYTNASTHYTLLVDIRRLSPGENLDLEAIISVGYGEGAEKARAKISITLDHETPSVEHHLQIGNATTSAVELAQTTGAVAIPALDATGPLRLIVSLHQRQNNIYTRIAENAYQIDGQQQPFSLYFDPAVLDPEQQTGFHIDVYDASNTLLCGYRKRNIDPLSLGVQPNIKLKRPKKPI</sequence>
<evidence type="ECO:0000313" key="2">
    <source>
        <dbReference type="Proteomes" id="UP001302573"/>
    </source>
</evidence>
<evidence type="ECO:0008006" key="3">
    <source>
        <dbReference type="Google" id="ProtNLM"/>
    </source>
</evidence>
<proteinExistence type="predicted"/>
<keyword evidence="2" id="KW-1185">Reference proteome</keyword>
<dbReference type="Proteomes" id="UP001302573">
    <property type="component" value="Unassembled WGS sequence"/>
</dbReference>
<reference evidence="1 2" key="1">
    <citation type="submission" date="2023-12" db="EMBL/GenBank/DDBJ databases">
        <title>Pseudomonas machongensis sp. nov., isolated from wilted pepper plants (Capsicum annuum).</title>
        <authorList>
            <person name="Qiu M."/>
            <person name="Li Y."/>
            <person name="Liu Q."/>
            <person name="Zhang X."/>
            <person name="Huang Y."/>
            <person name="Guo R."/>
            <person name="Hu M."/>
            <person name="Zhou J."/>
            <person name="Zhou X."/>
        </authorList>
    </citation>
    <scope>NUCLEOTIDE SEQUENCE [LARGE SCALE GENOMIC DNA]</scope>
    <source>
        <strain evidence="1 2">MH2</strain>
    </source>
</reference>
<name>A0ABU5VD99_9PSED</name>
<dbReference type="RefSeq" id="WP_323452809.1">
    <property type="nucleotide sequence ID" value="NZ_JAYFUI010000072.1"/>
</dbReference>
<accession>A0ABU5VD99</accession>
<comment type="caution">
    <text evidence="1">The sequence shown here is derived from an EMBL/GenBank/DDBJ whole genome shotgun (WGS) entry which is preliminary data.</text>
</comment>
<evidence type="ECO:0000313" key="1">
    <source>
        <dbReference type="EMBL" id="MEA5670982.1"/>
    </source>
</evidence>